<dbReference type="Pfam" id="PF00010">
    <property type="entry name" value="HLH"/>
    <property type="match status" value="1"/>
</dbReference>
<evidence type="ECO:0000256" key="5">
    <source>
        <dbReference type="ARBA" id="ARBA00023242"/>
    </source>
</evidence>
<evidence type="ECO:0000256" key="6">
    <source>
        <dbReference type="SAM" id="Coils"/>
    </source>
</evidence>
<dbReference type="PANTHER" id="PTHR46266">
    <property type="entry name" value="TRANSCRIPTION FACTOR TT8"/>
    <property type="match status" value="1"/>
</dbReference>
<feature type="domain" description="BHLH" evidence="7">
    <location>
        <begin position="437"/>
        <end position="486"/>
    </location>
</feature>
<dbReference type="Pfam" id="PF14215">
    <property type="entry name" value="bHLH-MYC_N"/>
    <property type="match status" value="1"/>
</dbReference>
<proteinExistence type="predicted"/>
<evidence type="ECO:0000313" key="9">
    <source>
        <dbReference type="Proteomes" id="UP001642360"/>
    </source>
</evidence>
<evidence type="ECO:0000256" key="4">
    <source>
        <dbReference type="ARBA" id="ARBA00023163"/>
    </source>
</evidence>
<dbReference type="InterPro" id="IPR025610">
    <property type="entry name" value="MYC/MYB_N"/>
</dbReference>
<keyword evidence="4" id="KW-0804">Transcription</keyword>
<dbReference type="InterPro" id="IPR011598">
    <property type="entry name" value="bHLH_dom"/>
</dbReference>
<dbReference type="Proteomes" id="UP001642360">
    <property type="component" value="Unassembled WGS sequence"/>
</dbReference>
<dbReference type="InterPro" id="IPR054502">
    <property type="entry name" value="bHLH-TF_ACT-like_plant"/>
</dbReference>
<keyword evidence="2" id="KW-0805">Transcription regulation</keyword>
<dbReference type="GO" id="GO:0005634">
    <property type="term" value="C:nucleus"/>
    <property type="evidence" value="ECO:0007669"/>
    <property type="project" value="UniProtKB-SubCell"/>
</dbReference>
<accession>A0ABC8RB59</accession>
<comment type="subcellular location">
    <subcellularLocation>
        <location evidence="1">Nucleus</location>
    </subcellularLocation>
</comment>
<dbReference type="GO" id="GO:0080090">
    <property type="term" value="P:regulation of primary metabolic process"/>
    <property type="evidence" value="ECO:0007669"/>
    <property type="project" value="UniProtKB-ARBA"/>
</dbReference>
<keyword evidence="6" id="KW-0175">Coiled coil</keyword>
<keyword evidence="5" id="KW-0539">Nucleus</keyword>
<dbReference type="Gene3D" id="4.10.280.10">
    <property type="entry name" value="Helix-loop-helix DNA-binding domain"/>
    <property type="match status" value="1"/>
</dbReference>
<evidence type="ECO:0000259" key="7">
    <source>
        <dbReference type="PROSITE" id="PS50888"/>
    </source>
</evidence>
<dbReference type="PROSITE" id="PS50888">
    <property type="entry name" value="BHLH"/>
    <property type="match status" value="1"/>
</dbReference>
<comment type="caution">
    <text evidence="8">The sequence shown here is derived from an EMBL/GenBank/DDBJ whole genome shotgun (WGS) entry which is preliminary data.</text>
</comment>
<dbReference type="Pfam" id="PF22754">
    <property type="entry name" value="bHLH-TF_ACT-like_plant"/>
    <property type="match status" value="1"/>
</dbReference>
<evidence type="ECO:0000256" key="1">
    <source>
        <dbReference type="ARBA" id="ARBA00004123"/>
    </source>
</evidence>
<gene>
    <name evidence="8" type="ORF">ILEXP_LOCUS9870</name>
</gene>
<dbReference type="EMBL" id="CAUOFW020001206">
    <property type="protein sequence ID" value="CAK9142216.1"/>
    <property type="molecule type" value="Genomic_DNA"/>
</dbReference>
<sequence length="642" mass="72044">MATGQLNQDGVSENLRRQLALGVRSIQWSYAIFWSISSTQPGILEWGDGYYNGDIKTRKTVQSTETNADQLGLQRSEQLRELYESLLASESNPQAKRPSAALSPEDLTDTEWYFLVCMSFVFNIDQGLPGRALANNQTIWLCNAHYADSKVFSRSLLAKSASIQTVVCFPHLGGVIELGITELVLEEPNLVQHIKASFFQTPYPILSMIPEYVPANARTKKDFASAKVDNDILDATTNPVVECQELHICSANNSSNGFLPNLQTEESYMVEGTNGGASQVQSWQLMDDGLSNCVHNSMNSSDCISQTFVNPEKDVPLSNGEKVKDDCQHDAQECNQAKITSFGFRSDEIHYQSVLSSLLKSSHQLILGPCFQNSNKESSFVCWNKEISSIQIPQRGTPQKLLKKVLFEVAQMHGDCLIKSREDKGQRDGLWRPEADEIDTNHALLARRQREKMNKRFLLLGSLVPTTSKFDKVSILDDTIKYLKELERRVEKLESCKEVEALEARTRGKPRGDSVERTSDNYGNNKFCNKKKTLINKRKACDIDEMEPENNGVLWSDSQNDDDVTVSVTKKYVLIEMRCTWRESLLLEIMDAVSNLHLDSHTVQSSTVDGILSLTIRSKLTGSALTSAGMIQQVLQRIIQRC</sequence>
<dbReference type="AlphaFoldDB" id="A0ABC8RB59"/>
<evidence type="ECO:0000313" key="8">
    <source>
        <dbReference type="EMBL" id="CAK9142216.1"/>
    </source>
</evidence>
<reference evidence="8 9" key="1">
    <citation type="submission" date="2024-02" db="EMBL/GenBank/DDBJ databases">
        <authorList>
            <person name="Vignale AGUSTIN F."/>
            <person name="Sosa J E."/>
            <person name="Modenutti C."/>
        </authorList>
    </citation>
    <scope>NUCLEOTIDE SEQUENCE [LARGE SCALE GENOMIC DNA]</scope>
</reference>
<dbReference type="SUPFAM" id="SSF47459">
    <property type="entry name" value="HLH, helix-loop-helix DNA-binding domain"/>
    <property type="match status" value="1"/>
</dbReference>
<organism evidence="8 9">
    <name type="scientific">Ilex paraguariensis</name>
    <name type="common">yerba mate</name>
    <dbReference type="NCBI Taxonomy" id="185542"/>
    <lineage>
        <taxon>Eukaryota</taxon>
        <taxon>Viridiplantae</taxon>
        <taxon>Streptophyta</taxon>
        <taxon>Embryophyta</taxon>
        <taxon>Tracheophyta</taxon>
        <taxon>Spermatophyta</taxon>
        <taxon>Magnoliopsida</taxon>
        <taxon>eudicotyledons</taxon>
        <taxon>Gunneridae</taxon>
        <taxon>Pentapetalae</taxon>
        <taxon>asterids</taxon>
        <taxon>campanulids</taxon>
        <taxon>Aquifoliales</taxon>
        <taxon>Aquifoliaceae</taxon>
        <taxon>Ilex</taxon>
    </lineage>
</organism>
<name>A0ABC8RB59_9AQUA</name>
<keyword evidence="9" id="KW-1185">Reference proteome</keyword>
<keyword evidence="3" id="KW-0010">Activator</keyword>
<protein>
    <recommendedName>
        <fullName evidence="7">BHLH domain-containing protein</fullName>
    </recommendedName>
</protein>
<evidence type="ECO:0000256" key="3">
    <source>
        <dbReference type="ARBA" id="ARBA00023159"/>
    </source>
</evidence>
<feature type="coiled-coil region" evidence="6">
    <location>
        <begin position="476"/>
        <end position="503"/>
    </location>
</feature>
<dbReference type="SMART" id="SM00353">
    <property type="entry name" value="HLH"/>
    <property type="match status" value="1"/>
</dbReference>
<dbReference type="InterPro" id="IPR036638">
    <property type="entry name" value="HLH_DNA-bd_sf"/>
</dbReference>
<dbReference type="PANTHER" id="PTHR46266:SF3">
    <property type="entry name" value="TRANSCRIPTION FACTOR EGL1"/>
    <property type="match status" value="1"/>
</dbReference>
<evidence type="ECO:0000256" key="2">
    <source>
        <dbReference type="ARBA" id="ARBA00023015"/>
    </source>
</evidence>